<dbReference type="Proteomes" id="UP000261212">
    <property type="component" value="Unassembled WGS sequence"/>
</dbReference>
<dbReference type="Gene3D" id="2.160.10.10">
    <property type="entry name" value="Hexapeptide repeat proteins"/>
    <property type="match status" value="1"/>
</dbReference>
<dbReference type="Gene3D" id="3.40.50.20">
    <property type="match status" value="1"/>
</dbReference>
<dbReference type="RefSeq" id="WP_117531544.1">
    <property type="nucleotide sequence ID" value="NZ_QUSM01000002.1"/>
</dbReference>
<organism evidence="4 5">
    <name type="scientific">Anaerofustis stercorihominis</name>
    <dbReference type="NCBI Taxonomy" id="214853"/>
    <lineage>
        <taxon>Bacteria</taxon>
        <taxon>Bacillati</taxon>
        <taxon>Bacillota</taxon>
        <taxon>Clostridia</taxon>
        <taxon>Eubacteriales</taxon>
        <taxon>Eubacteriaceae</taxon>
        <taxon>Anaerofustis</taxon>
    </lineage>
</organism>
<proteinExistence type="predicted"/>
<dbReference type="PANTHER" id="PTHR43300">
    <property type="entry name" value="ACETYLTRANSFERASE"/>
    <property type="match status" value="1"/>
</dbReference>
<feature type="site" description="Increases basicity of active site His" evidence="1">
    <location>
        <position position="134"/>
    </location>
</feature>
<accession>A0A3E3E1A7</accession>
<dbReference type="AlphaFoldDB" id="A0A3E3E1A7"/>
<dbReference type="InterPro" id="IPR011004">
    <property type="entry name" value="Trimer_LpxA-like_sf"/>
</dbReference>
<dbReference type="InterPro" id="IPR050179">
    <property type="entry name" value="Trans_hexapeptide_repeat"/>
</dbReference>
<evidence type="ECO:0000256" key="2">
    <source>
        <dbReference type="PIRSR" id="PIRSR620019-2"/>
    </source>
</evidence>
<evidence type="ECO:0000313" key="4">
    <source>
        <dbReference type="EMBL" id="RGD75332.1"/>
    </source>
</evidence>
<protein>
    <submittedName>
        <fullName evidence="4">Acetyltransferase</fullName>
    </submittedName>
</protein>
<dbReference type="GO" id="GO:0016740">
    <property type="term" value="F:transferase activity"/>
    <property type="evidence" value="ECO:0007669"/>
    <property type="project" value="UniProtKB-KW"/>
</dbReference>
<reference evidence="4 5" key="1">
    <citation type="submission" date="2018-08" db="EMBL/GenBank/DDBJ databases">
        <title>A genome reference for cultivated species of the human gut microbiota.</title>
        <authorList>
            <person name="Zou Y."/>
            <person name="Xue W."/>
            <person name="Luo G."/>
        </authorList>
    </citation>
    <scope>NUCLEOTIDE SEQUENCE [LARGE SCALE GENOMIC DNA]</scope>
    <source>
        <strain evidence="4 5">AM25-6</strain>
    </source>
</reference>
<dbReference type="Pfam" id="PF17836">
    <property type="entry name" value="PglD_N"/>
    <property type="match status" value="1"/>
</dbReference>
<dbReference type="CDD" id="cd03360">
    <property type="entry name" value="LbH_AT_putative"/>
    <property type="match status" value="1"/>
</dbReference>
<dbReference type="SUPFAM" id="SSF51161">
    <property type="entry name" value="Trimeric LpxA-like enzymes"/>
    <property type="match status" value="1"/>
</dbReference>
<sequence>MKKIVVIGGGGHAKVVIDIIKNNGYEASEIEILDDNLDIGSEILSCKVAGKVKDALKYNKDTRFVIAIGNNEVREKISKEYKLDYTTFIHPSAVIGEDVNIGKGSVIMGGSVINSGTKIGKHSIINTSSTIDHDSNIGDFVHLSPGVHMGGTVNVGNRTWLGVGTSVKNNISIGKDIIIGVGSVVVKNVEEKGIYVGNPLRKIK</sequence>
<dbReference type="PANTHER" id="PTHR43300:SF7">
    <property type="entry name" value="UDP-N-ACETYLBACILLOSAMINE N-ACETYLTRANSFERASE"/>
    <property type="match status" value="1"/>
</dbReference>
<dbReference type="InterPro" id="IPR020019">
    <property type="entry name" value="AcTrfase_PglD-like"/>
</dbReference>
<gene>
    <name evidence="4" type="ORF">DW687_03125</name>
</gene>
<dbReference type="NCBIfam" id="TIGR03570">
    <property type="entry name" value="NeuD_NnaD"/>
    <property type="match status" value="1"/>
</dbReference>
<dbReference type="InterPro" id="IPR041561">
    <property type="entry name" value="PglD_N"/>
</dbReference>
<comment type="caution">
    <text evidence="4">The sequence shown here is derived from an EMBL/GenBank/DDBJ whole genome shotgun (WGS) entry which is preliminary data.</text>
</comment>
<dbReference type="EMBL" id="QUSM01000002">
    <property type="protein sequence ID" value="RGD75332.1"/>
    <property type="molecule type" value="Genomic_DNA"/>
</dbReference>
<feature type="binding site" evidence="2">
    <location>
        <position position="69"/>
    </location>
    <ligand>
        <name>substrate</name>
    </ligand>
</feature>
<keyword evidence="4" id="KW-0808">Transferase</keyword>
<evidence type="ECO:0000313" key="5">
    <source>
        <dbReference type="Proteomes" id="UP000261212"/>
    </source>
</evidence>
<name>A0A3E3E1A7_9FIRM</name>
<feature type="active site" description="Proton acceptor" evidence="1">
    <location>
        <position position="133"/>
    </location>
</feature>
<evidence type="ECO:0000259" key="3">
    <source>
        <dbReference type="Pfam" id="PF17836"/>
    </source>
</evidence>
<evidence type="ECO:0000256" key="1">
    <source>
        <dbReference type="PIRSR" id="PIRSR620019-1"/>
    </source>
</evidence>
<feature type="binding site" evidence="2">
    <location>
        <position position="142"/>
    </location>
    <ligand>
        <name>acetyl-CoA</name>
        <dbReference type="ChEBI" id="CHEBI:57288"/>
    </ligand>
</feature>
<feature type="domain" description="PglD N-terminal" evidence="3">
    <location>
        <begin position="3"/>
        <end position="80"/>
    </location>
</feature>